<protein>
    <submittedName>
        <fullName evidence="8">TROVE domain-containing protein</fullName>
    </submittedName>
</protein>
<evidence type="ECO:0000313" key="8">
    <source>
        <dbReference type="EMBL" id="SDF48002.1"/>
    </source>
</evidence>
<accession>A0A1G7LEJ8</accession>
<keyword evidence="3" id="KW-0963">Cytoplasm</keyword>
<dbReference type="SUPFAM" id="SSF140864">
    <property type="entry name" value="TROVE domain-like"/>
    <property type="match status" value="1"/>
</dbReference>
<evidence type="ECO:0000256" key="4">
    <source>
        <dbReference type="ARBA" id="ARBA00022723"/>
    </source>
</evidence>
<dbReference type="InterPro" id="IPR008858">
    <property type="entry name" value="TROVE_dom"/>
</dbReference>
<comment type="subcellular location">
    <subcellularLocation>
        <location evidence="1">Cytoplasm</location>
    </subcellularLocation>
</comment>
<evidence type="ECO:0000313" key="9">
    <source>
        <dbReference type="Proteomes" id="UP000199446"/>
    </source>
</evidence>
<dbReference type="EMBL" id="FNBC01000064">
    <property type="protein sequence ID" value="SDF48002.1"/>
    <property type="molecule type" value="Genomic_DNA"/>
</dbReference>
<dbReference type="InterPro" id="IPR037214">
    <property type="entry name" value="TROVE_dom_sf"/>
</dbReference>
<dbReference type="InterPro" id="IPR036465">
    <property type="entry name" value="vWFA_dom_sf"/>
</dbReference>
<dbReference type="GO" id="GO:0005737">
    <property type="term" value="C:cytoplasm"/>
    <property type="evidence" value="ECO:0007669"/>
    <property type="project" value="UniProtKB-SubCell"/>
</dbReference>
<evidence type="ECO:0000256" key="1">
    <source>
        <dbReference type="ARBA" id="ARBA00004496"/>
    </source>
</evidence>
<evidence type="ECO:0000256" key="2">
    <source>
        <dbReference type="ARBA" id="ARBA00007814"/>
    </source>
</evidence>
<dbReference type="Pfam" id="PF05731">
    <property type="entry name" value="TROVE"/>
    <property type="match status" value="1"/>
</dbReference>
<dbReference type="AlphaFoldDB" id="A0A1G7LEJ8"/>
<keyword evidence="9" id="KW-1185">Reference proteome</keyword>
<organism evidence="8 9">
    <name type="scientific">Thermus arciformis</name>
    <dbReference type="NCBI Taxonomy" id="482827"/>
    <lineage>
        <taxon>Bacteria</taxon>
        <taxon>Thermotogati</taxon>
        <taxon>Deinococcota</taxon>
        <taxon>Deinococci</taxon>
        <taxon>Thermales</taxon>
        <taxon>Thermaceae</taxon>
        <taxon>Thermus</taxon>
    </lineage>
</organism>
<reference evidence="9" key="1">
    <citation type="submission" date="2016-10" db="EMBL/GenBank/DDBJ databases">
        <authorList>
            <person name="Varghese N."/>
            <person name="Submissions S."/>
        </authorList>
    </citation>
    <scope>NUCLEOTIDE SEQUENCE [LARGE SCALE GENOMIC DNA]</scope>
    <source>
        <strain evidence="9">CGMCC 1.6992</strain>
    </source>
</reference>
<feature type="domain" description="TROVE" evidence="7">
    <location>
        <begin position="1"/>
        <end position="302"/>
    </location>
</feature>
<dbReference type="GO" id="GO:0003723">
    <property type="term" value="F:RNA binding"/>
    <property type="evidence" value="ECO:0007669"/>
    <property type="project" value="UniProtKB-KW"/>
</dbReference>
<sequence>MPPVHRLLHITLDTTGSPEMELLLLLAGSLFAGDGYYEQDLLRRKRFYHLAQVLSHSDPWYVAALARYTRQVLGLRSGPSALVAHLFWWGPREAAEAAARGVWLRGDEHLETLAYTRAQGWKLRKALKRAVAWRLNAMSPQALLKYRRSGHAFSQRDALILTHPRPQDQAHALVYEWLARGKRALPEAQAFVARLLEERPTWERILSAEGATREAWLKALPHLRGLSLVRNLRNLHRFGLLAEEEVQELLWRKLLSPEVASWQVYPHQWLLAIFLGHQEGWPPAVLTMLEDALEGTAPPLALEGETLILVDVSGSMFQPLAWGSEVNYALAAASLGALLYRKTGGRLVGFDDRVHPVAQPPEAPLARLVAALLEAGRGGTFLGKALEESLPGFSGHRVVIFTDEQVHDDAYAPLRRWLEQNPKRSAYVINVAGYAPLAFPERGVVRMGGWSERLLEILFLLEVKDPVAWIRSGAWERTTAPVAPVEEPEDEERR</sequence>
<dbReference type="Gene3D" id="3.40.50.410">
    <property type="entry name" value="von Willebrand factor, type A domain"/>
    <property type="match status" value="1"/>
</dbReference>
<comment type="similarity">
    <text evidence="2">Belongs to the Ro 60 kDa family.</text>
</comment>
<dbReference type="Proteomes" id="UP000199446">
    <property type="component" value="Unassembled WGS sequence"/>
</dbReference>
<dbReference type="OrthoDB" id="30417at2"/>
<evidence type="ECO:0000256" key="5">
    <source>
        <dbReference type="ARBA" id="ARBA00022884"/>
    </source>
</evidence>
<evidence type="ECO:0000256" key="6">
    <source>
        <dbReference type="ARBA" id="ARBA00023274"/>
    </source>
</evidence>
<dbReference type="PROSITE" id="PS50988">
    <property type="entry name" value="TROVE"/>
    <property type="match status" value="1"/>
</dbReference>
<gene>
    <name evidence="8" type="ORF">SAMN04488243_1642</name>
</gene>
<proteinExistence type="inferred from homology"/>
<name>A0A1G7LEJ8_9DEIN</name>
<dbReference type="SUPFAM" id="SSF53300">
    <property type="entry name" value="vWA-like"/>
    <property type="match status" value="1"/>
</dbReference>
<dbReference type="PANTHER" id="PTHR14202:SF0">
    <property type="entry name" value="RNA-BINDING PROTEIN RO60"/>
    <property type="match status" value="1"/>
</dbReference>
<evidence type="ECO:0000256" key="3">
    <source>
        <dbReference type="ARBA" id="ARBA00022490"/>
    </source>
</evidence>
<dbReference type="PANTHER" id="PTHR14202">
    <property type="entry name" value="60 KDA RIBONUCLEOPROTEIN SSA/RO"/>
    <property type="match status" value="1"/>
</dbReference>
<dbReference type="STRING" id="482827.SAMN04488243_1642"/>
<dbReference type="InterPro" id="IPR040322">
    <property type="entry name" value="TROVE2"/>
</dbReference>
<keyword evidence="4" id="KW-0479">Metal-binding</keyword>
<dbReference type="GO" id="GO:0046872">
    <property type="term" value="F:metal ion binding"/>
    <property type="evidence" value="ECO:0007669"/>
    <property type="project" value="UniProtKB-KW"/>
</dbReference>
<keyword evidence="5" id="KW-0694">RNA-binding</keyword>
<evidence type="ECO:0000259" key="7">
    <source>
        <dbReference type="PROSITE" id="PS50988"/>
    </source>
</evidence>
<dbReference type="GO" id="GO:1990904">
    <property type="term" value="C:ribonucleoprotein complex"/>
    <property type="evidence" value="ECO:0007669"/>
    <property type="project" value="UniProtKB-KW"/>
</dbReference>
<keyword evidence="6" id="KW-0687">Ribonucleoprotein</keyword>